<evidence type="ECO:0000313" key="2">
    <source>
        <dbReference type="EMBL" id="CDJ45649.1"/>
    </source>
</evidence>
<dbReference type="AlphaFoldDB" id="U6LAR5"/>
<dbReference type="EMBL" id="HG710173">
    <property type="protein sequence ID" value="CDJ45649.1"/>
    <property type="molecule type" value="Genomic_DNA"/>
</dbReference>
<feature type="signal peptide" evidence="1">
    <location>
        <begin position="1"/>
        <end position="23"/>
    </location>
</feature>
<dbReference type="VEuPathDB" id="ToxoDB:EBH_0046680"/>
<feature type="chain" id="PRO_5004674249" description="SAG family member" evidence="1">
    <location>
        <begin position="24"/>
        <end position="155"/>
    </location>
</feature>
<sequence length="155" mass="16521">MAAFHKTAAAVCLVALSGIRSEATEETTYKLKAQDVTEYACAAVSLALNGRLPVHIKVVTEDNELVSKLTEKKEIFHQALEYPMEESAAPNYRQTLQGALTAGEDYFTGIIAPTTDLADMTDEDLKAPTNDDTAAAAVPTILFAGLVAMLTAISV</sequence>
<reference evidence="2" key="2">
    <citation type="submission" date="2013-10" db="EMBL/GenBank/DDBJ databases">
        <authorList>
            <person name="Aslett M."/>
        </authorList>
    </citation>
    <scope>NUCLEOTIDE SEQUENCE [LARGE SCALE GENOMIC DNA]</scope>
    <source>
        <strain evidence="2">Houghton</strain>
    </source>
</reference>
<evidence type="ECO:0000256" key="1">
    <source>
        <dbReference type="SAM" id="SignalP"/>
    </source>
</evidence>
<keyword evidence="1" id="KW-0732">Signal</keyword>
<organism evidence="2 3">
    <name type="scientific">Eimeria brunetti</name>
    <dbReference type="NCBI Taxonomy" id="51314"/>
    <lineage>
        <taxon>Eukaryota</taxon>
        <taxon>Sar</taxon>
        <taxon>Alveolata</taxon>
        <taxon>Apicomplexa</taxon>
        <taxon>Conoidasida</taxon>
        <taxon>Coccidia</taxon>
        <taxon>Eucoccidiorida</taxon>
        <taxon>Eimeriorina</taxon>
        <taxon>Eimeriidae</taxon>
        <taxon>Eimeria</taxon>
    </lineage>
</organism>
<dbReference type="Proteomes" id="UP000030750">
    <property type="component" value="Unassembled WGS sequence"/>
</dbReference>
<reference evidence="2" key="1">
    <citation type="submission" date="2013-10" db="EMBL/GenBank/DDBJ databases">
        <title>Genomic analysis of the causative agents of coccidiosis in chickens.</title>
        <authorList>
            <person name="Reid A.J."/>
            <person name="Blake D."/>
            <person name="Billington K."/>
            <person name="Browne H."/>
            <person name="Dunn M."/>
            <person name="Hung S."/>
            <person name="Kawahara F."/>
            <person name="Miranda-Saavedra D."/>
            <person name="Mourier T."/>
            <person name="Nagra H."/>
            <person name="Otto T.D."/>
            <person name="Rawlings N."/>
            <person name="Sanchez A."/>
            <person name="Sanders M."/>
            <person name="Subramaniam C."/>
            <person name="Tay Y."/>
            <person name="Dear P."/>
            <person name="Doerig C."/>
            <person name="Gruber A."/>
            <person name="Parkinson J."/>
            <person name="Shirley M."/>
            <person name="Wan K.L."/>
            <person name="Berriman M."/>
            <person name="Tomley F."/>
            <person name="Pain A."/>
        </authorList>
    </citation>
    <scope>NUCLEOTIDE SEQUENCE [LARGE SCALE GENOMIC DNA]</scope>
    <source>
        <strain evidence="2">Houghton</strain>
    </source>
</reference>
<evidence type="ECO:0008006" key="4">
    <source>
        <dbReference type="Google" id="ProtNLM"/>
    </source>
</evidence>
<proteinExistence type="predicted"/>
<gene>
    <name evidence="2" type="ORF">EBH_0046680</name>
</gene>
<protein>
    <recommendedName>
        <fullName evidence="4">SAG family member</fullName>
    </recommendedName>
</protein>
<accession>U6LAR5</accession>
<keyword evidence="3" id="KW-1185">Reference proteome</keyword>
<name>U6LAR5_9EIME</name>
<evidence type="ECO:0000313" key="3">
    <source>
        <dbReference type="Proteomes" id="UP000030750"/>
    </source>
</evidence>